<keyword evidence="2" id="KW-0378">Hydrolase</keyword>
<dbReference type="Pfam" id="PF12146">
    <property type="entry name" value="Hydrolase_4"/>
    <property type="match status" value="1"/>
</dbReference>
<protein>
    <submittedName>
        <fullName evidence="2">Lysophospholipase, alpha-beta hydrolase superfamily</fullName>
    </submittedName>
</protein>
<dbReference type="PANTHER" id="PTHR11614">
    <property type="entry name" value="PHOSPHOLIPASE-RELATED"/>
    <property type="match status" value="1"/>
</dbReference>
<sequence length="331" mass="36075">MSIQPAEAPVDAWGSDLLGCGFQARTLPLLDDDEGACVATLVRHVAAEDSKALPGTPSSPHFAMLYVHGWNDYFYHPHLARDVARAGGVFYALDLRKYGRSLRSHQTRGFITDLATYDEDIHEAMKVIRAEHGFGMDVVMMGHSTGGLTASLWADRHPGALRALVLNSPWLALQGSALLKLVSQPVADVVGRRNPKRIFPLPDNGFYYRSLQELGWQTNDRWRTMPSAPVRAGWLSAILAGHAAVAEGLDISCPVLVMTSGATDFSLSWSEALLGSDTVLDVKEIGLAALKLGPLVTVARFEGAIHDVFLSREDVRAFASGELRRWLGAYV</sequence>
<accession>A0A1H3X578</accession>
<proteinExistence type="predicted"/>
<dbReference type="InterPro" id="IPR029058">
    <property type="entry name" value="AB_hydrolase_fold"/>
</dbReference>
<keyword evidence="3" id="KW-1185">Reference proteome</keyword>
<feature type="domain" description="Serine aminopeptidase S33" evidence="1">
    <location>
        <begin position="60"/>
        <end position="262"/>
    </location>
</feature>
<gene>
    <name evidence="2" type="ORF">SAMN02910418_00608</name>
</gene>
<dbReference type="InterPro" id="IPR022742">
    <property type="entry name" value="Hydrolase_4"/>
</dbReference>
<dbReference type="Proteomes" id="UP000199288">
    <property type="component" value="Unassembled WGS sequence"/>
</dbReference>
<organism evidence="2 3">
    <name type="scientific">Bowdeniella nasicola</name>
    <dbReference type="NCBI Taxonomy" id="208480"/>
    <lineage>
        <taxon>Bacteria</taxon>
        <taxon>Bacillati</taxon>
        <taxon>Actinomycetota</taxon>
        <taxon>Actinomycetes</taxon>
        <taxon>Actinomycetales</taxon>
        <taxon>Actinomycetaceae</taxon>
        <taxon>Bowdeniella</taxon>
    </lineage>
</organism>
<evidence type="ECO:0000313" key="3">
    <source>
        <dbReference type="Proteomes" id="UP000199288"/>
    </source>
</evidence>
<dbReference type="InterPro" id="IPR051044">
    <property type="entry name" value="MAG_DAG_Lipase"/>
</dbReference>
<dbReference type="EMBL" id="FNQV01000003">
    <property type="protein sequence ID" value="SDZ94400.1"/>
    <property type="molecule type" value="Genomic_DNA"/>
</dbReference>
<evidence type="ECO:0000313" key="2">
    <source>
        <dbReference type="EMBL" id="SDZ94400.1"/>
    </source>
</evidence>
<evidence type="ECO:0000259" key="1">
    <source>
        <dbReference type="Pfam" id="PF12146"/>
    </source>
</evidence>
<dbReference type="SUPFAM" id="SSF53474">
    <property type="entry name" value="alpha/beta-Hydrolases"/>
    <property type="match status" value="1"/>
</dbReference>
<dbReference type="Gene3D" id="3.40.50.1820">
    <property type="entry name" value="alpha/beta hydrolase"/>
    <property type="match status" value="1"/>
</dbReference>
<dbReference type="OrthoDB" id="9801217at2"/>
<dbReference type="AlphaFoldDB" id="A0A1H3X578"/>
<reference evidence="3" key="1">
    <citation type="submission" date="2016-10" db="EMBL/GenBank/DDBJ databases">
        <authorList>
            <person name="Varghese N."/>
            <person name="Submissions S."/>
        </authorList>
    </citation>
    <scope>NUCLEOTIDE SEQUENCE [LARGE SCALE GENOMIC DNA]</scope>
    <source>
        <strain evidence="3">KPR-1</strain>
    </source>
</reference>
<dbReference type="GO" id="GO:0016787">
    <property type="term" value="F:hydrolase activity"/>
    <property type="evidence" value="ECO:0007669"/>
    <property type="project" value="UniProtKB-KW"/>
</dbReference>
<dbReference type="RefSeq" id="WP_092561881.1">
    <property type="nucleotide sequence ID" value="NZ_FNQV01000003.1"/>
</dbReference>
<name>A0A1H3X578_9ACTO</name>